<proteinExistence type="predicted"/>
<evidence type="ECO:0000313" key="8">
    <source>
        <dbReference type="EMBL" id="KAJ3575263.1"/>
    </source>
</evidence>
<dbReference type="AlphaFoldDB" id="A0A9W8NH61"/>
<keyword evidence="9" id="KW-1185">Reference proteome</keyword>
<dbReference type="GO" id="GO:0006351">
    <property type="term" value="P:DNA-templated transcription"/>
    <property type="evidence" value="ECO:0007669"/>
    <property type="project" value="InterPro"/>
</dbReference>
<gene>
    <name evidence="8" type="ORF">NPX13_g4092</name>
</gene>
<keyword evidence="5" id="KW-0539">Nucleus</keyword>
<organism evidence="8 9">
    <name type="scientific">Xylaria arbuscula</name>
    <dbReference type="NCBI Taxonomy" id="114810"/>
    <lineage>
        <taxon>Eukaryota</taxon>
        <taxon>Fungi</taxon>
        <taxon>Dikarya</taxon>
        <taxon>Ascomycota</taxon>
        <taxon>Pezizomycotina</taxon>
        <taxon>Sordariomycetes</taxon>
        <taxon>Xylariomycetidae</taxon>
        <taxon>Xylariales</taxon>
        <taxon>Xylariaceae</taxon>
        <taxon>Xylaria</taxon>
    </lineage>
</organism>
<sequence length="527" mass="59641">MLTALFLTWGDRVGFGDLELALVVGARKCDVQALPPRAPVVDAIISHANTPSPPIHLPSQLGDLVDTYFNRIYPLPSHAFLHPASTKERCADGTLEPVLAFAICALAMWYERPNRQGRALADSWSKEAESRILCHLGSPTTPRLQALLLIISYQMQVGSFQRAFMLIATAARYAVAMRLNYERPDLDAITQEVRRRIVWSLKIVERYFAVGLPEFEACPIDTIYLQFPGDERGFGYDTSRSDDGTYGLFVKLELIRRDIMKLTRAVALCDEPYYLLPEMIIELKRDLDKIALNLSTYDDYASPTGSDTIEHTNLSTRKIFAWISFHQAYCDLHRILLRDYPEAAPRIVLDAVDVSHIEEAERECLEHASSIIKVMTGLTYNSKSPLILEFDTAICVYHAMRLIWFIARFGRGAGRPTPEYATSRADLCLITMRQFFAHSALVQPIIDDMERLRNGDSFQQAVISGFTSPPEFREGRMGIEQHLSEAVKARQKLAVHSLLRRANFTDDNDEDRYTATPTSEEPLPLFT</sequence>
<reference evidence="8" key="1">
    <citation type="submission" date="2022-07" db="EMBL/GenBank/DDBJ databases">
        <title>Genome Sequence of Xylaria arbuscula.</title>
        <authorList>
            <person name="Buettner E."/>
        </authorList>
    </citation>
    <scope>NUCLEOTIDE SEQUENCE</scope>
    <source>
        <strain evidence="8">VT107</strain>
    </source>
</reference>
<feature type="domain" description="Xylanolytic transcriptional activator regulatory" evidence="7">
    <location>
        <begin position="66"/>
        <end position="212"/>
    </location>
</feature>
<keyword evidence="3" id="KW-0805">Transcription regulation</keyword>
<name>A0A9W8NH61_9PEZI</name>
<accession>A0A9W8NH61</accession>
<dbReference type="PANTHER" id="PTHR47338:SF7">
    <property type="entry name" value="ZN(II)2CYS6 TRANSCRIPTION FACTOR (EUROFUNG)"/>
    <property type="match status" value="1"/>
</dbReference>
<keyword evidence="2" id="KW-0479">Metal-binding</keyword>
<dbReference type="GO" id="GO:0005634">
    <property type="term" value="C:nucleus"/>
    <property type="evidence" value="ECO:0007669"/>
    <property type="project" value="UniProtKB-SubCell"/>
</dbReference>
<evidence type="ECO:0000259" key="7">
    <source>
        <dbReference type="Pfam" id="PF04082"/>
    </source>
</evidence>
<evidence type="ECO:0000256" key="4">
    <source>
        <dbReference type="ARBA" id="ARBA00023163"/>
    </source>
</evidence>
<evidence type="ECO:0000313" key="9">
    <source>
        <dbReference type="Proteomes" id="UP001148614"/>
    </source>
</evidence>
<evidence type="ECO:0000256" key="3">
    <source>
        <dbReference type="ARBA" id="ARBA00023015"/>
    </source>
</evidence>
<dbReference type="EMBL" id="JANPWZ010000555">
    <property type="protein sequence ID" value="KAJ3575263.1"/>
    <property type="molecule type" value="Genomic_DNA"/>
</dbReference>
<evidence type="ECO:0000256" key="6">
    <source>
        <dbReference type="SAM" id="MobiDB-lite"/>
    </source>
</evidence>
<dbReference type="GO" id="GO:0003677">
    <property type="term" value="F:DNA binding"/>
    <property type="evidence" value="ECO:0007669"/>
    <property type="project" value="InterPro"/>
</dbReference>
<dbReference type="CDD" id="cd12148">
    <property type="entry name" value="fungal_TF_MHR"/>
    <property type="match status" value="1"/>
</dbReference>
<feature type="region of interest" description="Disordered" evidence="6">
    <location>
        <begin position="507"/>
        <end position="527"/>
    </location>
</feature>
<dbReference type="Pfam" id="PF04082">
    <property type="entry name" value="Fungal_trans"/>
    <property type="match status" value="1"/>
</dbReference>
<dbReference type="GO" id="GO:0000981">
    <property type="term" value="F:DNA-binding transcription factor activity, RNA polymerase II-specific"/>
    <property type="evidence" value="ECO:0007669"/>
    <property type="project" value="InterPro"/>
</dbReference>
<dbReference type="VEuPathDB" id="FungiDB:F4678DRAFT_456133"/>
<evidence type="ECO:0000256" key="2">
    <source>
        <dbReference type="ARBA" id="ARBA00022723"/>
    </source>
</evidence>
<dbReference type="InterPro" id="IPR007219">
    <property type="entry name" value="XnlR_reg_dom"/>
</dbReference>
<dbReference type="GO" id="GO:0008270">
    <property type="term" value="F:zinc ion binding"/>
    <property type="evidence" value="ECO:0007669"/>
    <property type="project" value="InterPro"/>
</dbReference>
<comment type="subcellular location">
    <subcellularLocation>
        <location evidence="1">Nucleus</location>
    </subcellularLocation>
</comment>
<comment type="caution">
    <text evidence="8">The sequence shown here is derived from an EMBL/GenBank/DDBJ whole genome shotgun (WGS) entry which is preliminary data.</text>
</comment>
<evidence type="ECO:0000256" key="1">
    <source>
        <dbReference type="ARBA" id="ARBA00004123"/>
    </source>
</evidence>
<protein>
    <recommendedName>
        <fullName evidence="7">Xylanolytic transcriptional activator regulatory domain-containing protein</fullName>
    </recommendedName>
</protein>
<keyword evidence="4" id="KW-0804">Transcription</keyword>
<dbReference type="PANTHER" id="PTHR47338">
    <property type="entry name" value="ZN(II)2CYS6 TRANSCRIPTION FACTOR (EUROFUNG)-RELATED"/>
    <property type="match status" value="1"/>
</dbReference>
<dbReference type="Proteomes" id="UP001148614">
    <property type="component" value="Unassembled WGS sequence"/>
</dbReference>
<dbReference type="InterPro" id="IPR050815">
    <property type="entry name" value="TF_fung"/>
</dbReference>
<evidence type="ECO:0000256" key="5">
    <source>
        <dbReference type="ARBA" id="ARBA00023242"/>
    </source>
</evidence>